<evidence type="ECO:0000313" key="4">
    <source>
        <dbReference type="Proteomes" id="UP000046393"/>
    </source>
</evidence>
<dbReference type="InterPro" id="IPR036249">
    <property type="entry name" value="Thioredoxin-like_sf"/>
</dbReference>
<dbReference type="PANTHER" id="PTHR46052">
    <property type="entry name" value="PHOSDUCIN-LIKE PROTEIN"/>
    <property type="match status" value="1"/>
</dbReference>
<dbReference type="AlphaFoldDB" id="A0A0N5AQU4"/>
<dbReference type="PANTHER" id="PTHR46052:SF1">
    <property type="entry name" value="PHOSDUCIN-LIKE PROTEIN"/>
    <property type="match status" value="1"/>
</dbReference>
<evidence type="ECO:0000256" key="2">
    <source>
        <dbReference type="ARBA" id="ARBA00022553"/>
    </source>
</evidence>
<dbReference type="InterPro" id="IPR051499">
    <property type="entry name" value="Phosducin-like_reg"/>
</dbReference>
<organism evidence="4 5">
    <name type="scientific">Syphacia muris</name>
    <dbReference type="NCBI Taxonomy" id="451379"/>
    <lineage>
        <taxon>Eukaryota</taxon>
        <taxon>Metazoa</taxon>
        <taxon>Ecdysozoa</taxon>
        <taxon>Nematoda</taxon>
        <taxon>Chromadorea</taxon>
        <taxon>Rhabditida</taxon>
        <taxon>Spirurina</taxon>
        <taxon>Oxyuridomorpha</taxon>
        <taxon>Oxyuroidea</taxon>
        <taxon>Oxyuridae</taxon>
        <taxon>Syphacia</taxon>
    </lineage>
</organism>
<feature type="domain" description="Phosducin" evidence="3">
    <location>
        <begin position="97"/>
        <end position="213"/>
    </location>
</feature>
<proteinExistence type="inferred from homology"/>
<dbReference type="GO" id="GO:0008277">
    <property type="term" value="P:regulation of G protein-coupled receptor signaling pathway"/>
    <property type="evidence" value="ECO:0007669"/>
    <property type="project" value="InterPro"/>
</dbReference>
<protein>
    <submittedName>
        <fullName evidence="5">Phosducin domain-containing protein</fullName>
    </submittedName>
</protein>
<keyword evidence="4" id="KW-1185">Reference proteome</keyword>
<evidence type="ECO:0000259" key="3">
    <source>
        <dbReference type="Pfam" id="PF02114"/>
    </source>
</evidence>
<dbReference type="Gene3D" id="3.40.30.10">
    <property type="entry name" value="Glutaredoxin"/>
    <property type="match status" value="1"/>
</dbReference>
<dbReference type="WBParaSite" id="SMUV_0000706901-mRNA-1">
    <property type="protein sequence ID" value="SMUV_0000706901-mRNA-1"/>
    <property type="gene ID" value="SMUV_0000706901"/>
</dbReference>
<keyword evidence="2" id="KW-0597">Phosphoprotein</keyword>
<accession>A0A0N5AQU4</accession>
<evidence type="ECO:0000313" key="5">
    <source>
        <dbReference type="WBParaSite" id="SMUV_0000706901-mRNA-1"/>
    </source>
</evidence>
<dbReference type="Proteomes" id="UP000046393">
    <property type="component" value="Unplaced"/>
</dbReference>
<dbReference type="InterPro" id="IPR024253">
    <property type="entry name" value="Phosducin_thioredoxin-like_dom"/>
</dbReference>
<reference evidence="5" key="1">
    <citation type="submission" date="2017-02" db="UniProtKB">
        <authorList>
            <consortium name="WormBaseParasite"/>
        </authorList>
    </citation>
    <scope>IDENTIFICATION</scope>
</reference>
<sequence length="229" mass="26243">MATLEEKILNGPNVGYCSSSEDEDDDAPVITTEDIEPTVNVRKGIRNTGPKGVIEDWRVFQEEQELLRIQNEKKIIAASKYATLTFDLCAKVFTKTKIPFYFKVIELTTKEQFLTAIEKSQNTFLLIHIYEDNVVGCQTLNEVLCSVAVQFPRVRLARIKSSVLETSARFTSFGLPTLQVYYSDTLVGNFVRICDQLGEDFKPVDLLKFLYEKEIYLEYDDDSDDKDFQ</sequence>
<dbReference type="Pfam" id="PF02114">
    <property type="entry name" value="Phosducin"/>
    <property type="match status" value="1"/>
</dbReference>
<comment type="similarity">
    <text evidence="1">Belongs to the phosducin family.</text>
</comment>
<dbReference type="CDD" id="cd02987">
    <property type="entry name" value="Phd_like_Phd"/>
    <property type="match status" value="1"/>
</dbReference>
<dbReference type="InterPro" id="IPR001200">
    <property type="entry name" value="Phosducin"/>
</dbReference>
<dbReference type="STRING" id="451379.A0A0N5AQU4"/>
<dbReference type="InterPro" id="IPR023196">
    <property type="entry name" value="Phosducin_N_dom_sf"/>
</dbReference>
<dbReference type="SUPFAM" id="SSF52833">
    <property type="entry name" value="Thioredoxin-like"/>
    <property type="match status" value="1"/>
</dbReference>
<dbReference type="Gene3D" id="1.10.168.10">
    <property type="entry name" value="Phosducin, domain 2"/>
    <property type="match status" value="1"/>
</dbReference>
<name>A0A0N5AQU4_9BILA</name>
<evidence type="ECO:0000256" key="1">
    <source>
        <dbReference type="ARBA" id="ARBA00009686"/>
    </source>
</evidence>